<keyword evidence="2" id="KW-1185">Reference proteome</keyword>
<comment type="caution">
    <text evidence="1">The sequence shown here is derived from an EMBL/GenBank/DDBJ whole genome shotgun (WGS) entry which is preliminary data.</text>
</comment>
<evidence type="ECO:0000313" key="2">
    <source>
        <dbReference type="Proteomes" id="UP000010411"/>
    </source>
</evidence>
<dbReference type="EMBL" id="AEJC01000235">
    <property type="protein sequence ID" value="EKX66236.1"/>
    <property type="molecule type" value="Genomic_DNA"/>
</dbReference>
<reference evidence="1 2" key="1">
    <citation type="submission" date="2012-11" db="EMBL/GenBank/DDBJ databases">
        <authorList>
            <person name="Huguet-Tapia J.C."/>
            <person name="Durkin A.S."/>
            <person name="Pettis G.S."/>
            <person name="Badger J.H."/>
        </authorList>
    </citation>
    <scope>NUCLEOTIDE SEQUENCE [LARGE SCALE GENOMIC DNA]</scope>
    <source>
        <strain evidence="1 2">91-03</strain>
    </source>
</reference>
<name>L1KZI8_9ACTN</name>
<dbReference type="Proteomes" id="UP000010411">
    <property type="component" value="Unassembled WGS sequence"/>
</dbReference>
<proteinExistence type="predicted"/>
<accession>L1KZI8</accession>
<dbReference type="AlphaFoldDB" id="L1KZI8"/>
<organism evidence="1 2">
    <name type="scientific">Streptomyces ipomoeae 91-03</name>
    <dbReference type="NCBI Taxonomy" id="698759"/>
    <lineage>
        <taxon>Bacteria</taxon>
        <taxon>Bacillati</taxon>
        <taxon>Actinomycetota</taxon>
        <taxon>Actinomycetes</taxon>
        <taxon>Kitasatosporales</taxon>
        <taxon>Streptomycetaceae</taxon>
        <taxon>Streptomyces</taxon>
    </lineage>
</organism>
<evidence type="ECO:0000313" key="1">
    <source>
        <dbReference type="EMBL" id="EKX66236.1"/>
    </source>
</evidence>
<gene>
    <name evidence="1" type="ORF">STRIP9103_04549</name>
</gene>
<sequence>MLECLAHHEKRECLSEWGGKSPWMFIRRGRVGGRRPLVASHLPITHKATPAESAQHRATKERIVETAGRYGLDAEAEVPVANRRSVSDAVVTGPGGLRIGWEIQYHHLGPSSVHRRSVNAVEDGITPLWVAKDRTASLIGRAPWARVDDMPWKNIIDGKEMVIRGGYRHLG</sequence>
<feature type="non-terminal residue" evidence="1">
    <location>
        <position position="171"/>
    </location>
</feature>
<protein>
    <submittedName>
        <fullName evidence="1">Uncharacterized protein</fullName>
    </submittedName>
</protein>